<accession>E4XCL0</accession>
<evidence type="ECO:0000313" key="3">
    <source>
        <dbReference type="Proteomes" id="UP000001307"/>
    </source>
</evidence>
<dbReference type="InParanoid" id="E4XCL0"/>
<proteinExistence type="predicted"/>
<dbReference type="AlphaFoldDB" id="E4XCL0"/>
<evidence type="ECO:0000313" key="2">
    <source>
        <dbReference type="EMBL" id="CBY09335.1"/>
    </source>
</evidence>
<dbReference type="Proteomes" id="UP000001307">
    <property type="component" value="Unassembled WGS sequence"/>
</dbReference>
<evidence type="ECO:0000256" key="1">
    <source>
        <dbReference type="SAM" id="MobiDB-lite"/>
    </source>
</evidence>
<reference evidence="2" key="1">
    <citation type="journal article" date="2010" name="Science">
        <title>Plasticity of animal genome architecture unmasked by rapid evolution of a pelagic tunicate.</title>
        <authorList>
            <person name="Denoeud F."/>
            <person name="Henriet S."/>
            <person name="Mungpakdee S."/>
            <person name="Aury J.M."/>
            <person name="Da Silva C."/>
            <person name="Brinkmann H."/>
            <person name="Mikhaleva J."/>
            <person name="Olsen L.C."/>
            <person name="Jubin C."/>
            <person name="Canestro C."/>
            <person name="Bouquet J.M."/>
            <person name="Danks G."/>
            <person name="Poulain J."/>
            <person name="Campsteijn C."/>
            <person name="Adamski M."/>
            <person name="Cross I."/>
            <person name="Yadetie F."/>
            <person name="Muffato M."/>
            <person name="Louis A."/>
            <person name="Butcher S."/>
            <person name="Tsagkogeorga G."/>
            <person name="Konrad A."/>
            <person name="Singh S."/>
            <person name="Jensen M.F."/>
            <person name="Cong E.H."/>
            <person name="Eikeseth-Otteraa H."/>
            <person name="Noel B."/>
            <person name="Anthouard V."/>
            <person name="Porcel B.M."/>
            <person name="Kachouri-Lafond R."/>
            <person name="Nishino A."/>
            <person name="Ugolini M."/>
            <person name="Chourrout P."/>
            <person name="Nishida H."/>
            <person name="Aasland R."/>
            <person name="Huzurbazar S."/>
            <person name="Westhof E."/>
            <person name="Delsuc F."/>
            <person name="Lehrach H."/>
            <person name="Reinhardt R."/>
            <person name="Weissenbach J."/>
            <person name="Roy S.W."/>
            <person name="Artiguenave F."/>
            <person name="Postlethwait J.H."/>
            <person name="Manak J.R."/>
            <person name="Thompson E.M."/>
            <person name="Jaillon O."/>
            <person name="Du Pasquier L."/>
            <person name="Boudinot P."/>
            <person name="Liberles D.A."/>
            <person name="Volff J.N."/>
            <person name="Philippe H."/>
            <person name="Lenhard B."/>
            <person name="Roest Crollius H."/>
            <person name="Wincker P."/>
            <person name="Chourrout D."/>
        </authorList>
    </citation>
    <scope>NUCLEOTIDE SEQUENCE [LARGE SCALE GENOMIC DNA]</scope>
</reference>
<gene>
    <name evidence="2" type="ORF">GSOID_T00007883001</name>
</gene>
<protein>
    <submittedName>
        <fullName evidence="2">Uncharacterized protein</fullName>
    </submittedName>
</protein>
<organism evidence="2">
    <name type="scientific">Oikopleura dioica</name>
    <name type="common">Tunicate</name>
    <dbReference type="NCBI Taxonomy" id="34765"/>
    <lineage>
        <taxon>Eukaryota</taxon>
        <taxon>Metazoa</taxon>
        <taxon>Chordata</taxon>
        <taxon>Tunicata</taxon>
        <taxon>Appendicularia</taxon>
        <taxon>Copelata</taxon>
        <taxon>Oikopleuridae</taxon>
        <taxon>Oikopleura</taxon>
    </lineage>
</organism>
<feature type="region of interest" description="Disordered" evidence="1">
    <location>
        <begin position="16"/>
        <end position="35"/>
    </location>
</feature>
<sequence length="71" mass="7665">MRDLWSTTWTRAQPAATADASVMRQNGSSKSGNHRVDGDASFCFILLKAVVASELQANHCVTMVQSLPPTT</sequence>
<keyword evidence="3" id="KW-1185">Reference proteome</keyword>
<name>E4XCL0_OIKDI</name>
<dbReference type="EMBL" id="FN653036">
    <property type="protein sequence ID" value="CBY09335.1"/>
    <property type="molecule type" value="Genomic_DNA"/>
</dbReference>